<organism evidence="1 2">
    <name type="scientific">Willisornis vidua</name>
    <name type="common">Xingu scale-backed antbird</name>
    <dbReference type="NCBI Taxonomy" id="1566151"/>
    <lineage>
        <taxon>Eukaryota</taxon>
        <taxon>Metazoa</taxon>
        <taxon>Chordata</taxon>
        <taxon>Craniata</taxon>
        <taxon>Vertebrata</taxon>
        <taxon>Euteleostomi</taxon>
        <taxon>Archelosauria</taxon>
        <taxon>Archosauria</taxon>
        <taxon>Dinosauria</taxon>
        <taxon>Saurischia</taxon>
        <taxon>Theropoda</taxon>
        <taxon>Coelurosauria</taxon>
        <taxon>Aves</taxon>
        <taxon>Neognathae</taxon>
        <taxon>Neoaves</taxon>
        <taxon>Telluraves</taxon>
        <taxon>Australaves</taxon>
        <taxon>Passeriformes</taxon>
        <taxon>Thamnophilidae</taxon>
        <taxon>Willisornis</taxon>
    </lineage>
</organism>
<dbReference type="EMBL" id="WHWB01034292">
    <property type="protein sequence ID" value="KAJ7411738.1"/>
    <property type="molecule type" value="Genomic_DNA"/>
</dbReference>
<keyword evidence="2" id="KW-1185">Reference proteome</keyword>
<accession>A0ABQ9D4J3</accession>
<comment type="caution">
    <text evidence="1">The sequence shown here is derived from an EMBL/GenBank/DDBJ whole genome shotgun (WGS) entry which is preliminary data.</text>
</comment>
<dbReference type="Proteomes" id="UP001145742">
    <property type="component" value="Unassembled WGS sequence"/>
</dbReference>
<reference evidence="1" key="1">
    <citation type="submission" date="2019-10" db="EMBL/GenBank/DDBJ databases">
        <authorList>
            <person name="Soares A.E.R."/>
            <person name="Aleixo A."/>
            <person name="Schneider P."/>
            <person name="Miyaki C.Y."/>
            <person name="Schneider M.P."/>
            <person name="Mello C."/>
            <person name="Vasconcelos A.T.R."/>
        </authorList>
    </citation>
    <scope>NUCLEOTIDE SEQUENCE</scope>
    <source>
        <tissue evidence="1">Muscle</tissue>
    </source>
</reference>
<proteinExistence type="predicted"/>
<protein>
    <submittedName>
        <fullName evidence="1">Uncharacterized protein</fullName>
    </submittedName>
</protein>
<gene>
    <name evidence="1" type="ORF">WISP_101372</name>
</gene>
<name>A0ABQ9D4J3_9PASS</name>
<evidence type="ECO:0000313" key="2">
    <source>
        <dbReference type="Proteomes" id="UP001145742"/>
    </source>
</evidence>
<sequence>MASRSREVILPRYSVLMRPQLEYCIQVWDPQHNKDMSLLEQIQEKATKTIKRDETPLLWRRAERIGIVQPIKEKALRTPYSSLQVPKDGLQESWRGTF</sequence>
<evidence type="ECO:0000313" key="1">
    <source>
        <dbReference type="EMBL" id="KAJ7411738.1"/>
    </source>
</evidence>